<dbReference type="EMBL" id="JACASE010000014">
    <property type="protein sequence ID" value="KAF6410373.1"/>
    <property type="molecule type" value="Genomic_DNA"/>
</dbReference>
<accession>A0A7J8CHI7</accession>
<dbReference type="AlphaFoldDB" id="A0A7J8CHI7"/>
<comment type="caution">
    <text evidence="2">The sequence shown here is derived from an EMBL/GenBank/DDBJ whole genome shotgun (WGS) entry which is preliminary data.</text>
</comment>
<gene>
    <name evidence="2" type="ORF">HJG63_008937</name>
</gene>
<sequence>MVDAMGTLSMVFVAFVSFHLKFWTVPGMASTRRRSRVPGGWPVALCEHLTLAPPVRPAGFAGSDHDGEGLGWRPAVSGQTVSAVDPPARTGDGAARRPMAAGTEPKPPPSAPCPPRTPRGRLAPGPERRGRGLCPLAAAPSPLSGRTPVRKCHVHLLGLGLCFSSVPSPERRRPGAGRTCRLQRVAPEAARVTSRARSCNCSQLLVLRSYTSPNALEGAQKEPENGKAHLLAGASREQVIAQAGRWVRECSSDPGPAHCSLSDQVVNILGFLATWGSPSSALVA</sequence>
<keyword evidence="3" id="KW-1185">Reference proteome</keyword>
<reference evidence="2 3" key="1">
    <citation type="journal article" date="2020" name="Nature">
        <title>Six reference-quality genomes reveal evolution of bat adaptations.</title>
        <authorList>
            <person name="Jebb D."/>
            <person name="Huang Z."/>
            <person name="Pippel M."/>
            <person name="Hughes G.M."/>
            <person name="Lavrichenko K."/>
            <person name="Devanna P."/>
            <person name="Winkler S."/>
            <person name="Jermiin L.S."/>
            <person name="Skirmuntt E.C."/>
            <person name="Katzourakis A."/>
            <person name="Burkitt-Gray L."/>
            <person name="Ray D.A."/>
            <person name="Sullivan K.A.M."/>
            <person name="Roscito J.G."/>
            <person name="Kirilenko B.M."/>
            <person name="Davalos L.M."/>
            <person name="Corthals A.P."/>
            <person name="Power M.L."/>
            <person name="Jones G."/>
            <person name="Ransome R.D."/>
            <person name="Dechmann D.K.N."/>
            <person name="Locatelli A.G."/>
            <person name="Puechmaille S.J."/>
            <person name="Fedrigo O."/>
            <person name="Jarvis E.D."/>
            <person name="Hiller M."/>
            <person name="Vernes S.C."/>
            <person name="Myers E.W."/>
            <person name="Teeling E.C."/>
        </authorList>
    </citation>
    <scope>NUCLEOTIDE SEQUENCE [LARGE SCALE GENOMIC DNA]</scope>
    <source>
        <strain evidence="2">MRouAeg1</strain>
        <tissue evidence="2">Muscle</tissue>
    </source>
</reference>
<evidence type="ECO:0000313" key="3">
    <source>
        <dbReference type="Proteomes" id="UP000593571"/>
    </source>
</evidence>
<proteinExistence type="predicted"/>
<name>A0A7J8CHI7_ROUAE</name>
<evidence type="ECO:0000256" key="1">
    <source>
        <dbReference type="SAM" id="MobiDB-lite"/>
    </source>
</evidence>
<protein>
    <submittedName>
        <fullName evidence="2">Uncharacterized protein</fullName>
    </submittedName>
</protein>
<feature type="region of interest" description="Disordered" evidence="1">
    <location>
        <begin position="57"/>
        <end position="132"/>
    </location>
</feature>
<dbReference type="Proteomes" id="UP000593571">
    <property type="component" value="Unassembled WGS sequence"/>
</dbReference>
<evidence type="ECO:0000313" key="2">
    <source>
        <dbReference type="EMBL" id="KAF6410373.1"/>
    </source>
</evidence>
<organism evidence="2 3">
    <name type="scientific">Rousettus aegyptiacus</name>
    <name type="common">Egyptian fruit bat</name>
    <name type="synonym">Pteropus aegyptiacus</name>
    <dbReference type="NCBI Taxonomy" id="9407"/>
    <lineage>
        <taxon>Eukaryota</taxon>
        <taxon>Metazoa</taxon>
        <taxon>Chordata</taxon>
        <taxon>Craniata</taxon>
        <taxon>Vertebrata</taxon>
        <taxon>Euteleostomi</taxon>
        <taxon>Mammalia</taxon>
        <taxon>Eutheria</taxon>
        <taxon>Laurasiatheria</taxon>
        <taxon>Chiroptera</taxon>
        <taxon>Yinpterochiroptera</taxon>
        <taxon>Pteropodoidea</taxon>
        <taxon>Pteropodidae</taxon>
        <taxon>Rousettinae</taxon>
        <taxon>Rousettus</taxon>
    </lineage>
</organism>
<feature type="compositionally biased region" description="Pro residues" evidence="1">
    <location>
        <begin position="105"/>
        <end position="117"/>
    </location>
</feature>